<organism evidence="1">
    <name type="scientific">Cacopsylla melanoneura</name>
    <dbReference type="NCBI Taxonomy" id="428564"/>
    <lineage>
        <taxon>Eukaryota</taxon>
        <taxon>Metazoa</taxon>
        <taxon>Ecdysozoa</taxon>
        <taxon>Arthropoda</taxon>
        <taxon>Hexapoda</taxon>
        <taxon>Insecta</taxon>
        <taxon>Pterygota</taxon>
        <taxon>Neoptera</taxon>
        <taxon>Paraneoptera</taxon>
        <taxon>Hemiptera</taxon>
        <taxon>Sternorrhyncha</taxon>
        <taxon>Psylloidea</taxon>
        <taxon>Psyllidae</taxon>
        <taxon>Psyllinae</taxon>
        <taxon>Cacopsylla</taxon>
    </lineage>
</organism>
<protein>
    <submittedName>
        <fullName evidence="1">Uncharacterized protein</fullName>
    </submittedName>
</protein>
<proteinExistence type="predicted"/>
<dbReference type="AlphaFoldDB" id="A0A8D9BMW3"/>
<evidence type="ECO:0000313" key="1">
    <source>
        <dbReference type="EMBL" id="CAG6788255.1"/>
    </source>
</evidence>
<accession>A0A8D9BMW3</accession>
<name>A0A8D9BMW3_9HEMI</name>
<dbReference type="EMBL" id="HBUF01658863">
    <property type="protein sequence ID" value="CAG6788255.1"/>
    <property type="molecule type" value="Transcribed_RNA"/>
</dbReference>
<reference evidence="1" key="1">
    <citation type="submission" date="2021-05" db="EMBL/GenBank/DDBJ databases">
        <authorList>
            <person name="Alioto T."/>
            <person name="Alioto T."/>
            <person name="Gomez Garrido J."/>
        </authorList>
    </citation>
    <scope>NUCLEOTIDE SEQUENCE</scope>
</reference>
<sequence>MSFVFWRMSRIQNPSRIQIYQIFFGVFLPREILKSAQENVQDIKMNLMNLLIFTLEISLLSLLKFRPSSLSPAAVPFVSFLPPVKTSLSTFNLNREKCSTRTLDE</sequence>